<name>X1UMH5_9ZZZZ</name>
<reference evidence="1" key="1">
    <citation type="journal article" date="2014" name="Front. Microbiol.">
        <title>High frequency of phylogenetically diverse reductive dehalogenase-homologous genes in deep subseafloor sedimentary metagenomes.</title>
        <authorList>
            <person name="Kawai M."/>
            <person name="Futagami T."/>
            <person name="Toyoda A."/>
            <person name="Takaki Y."/>
            <person name="Nishi S."/>
            <person name="Hori S."/>
            <person name="Arai W."/>
            <person name="Tsubouchi T."/>
            <person name="Morono Y."/>
            <person name="Uchiyama I."/>
            <person name="Ito T."/>
            <person name="Fujiyama A."/>
            <person name="Inagaki F."/>
            <person name="Takami H."/>
        </authorList>
    </citation>
    <scope>NUCLEOTIDE SEQUENCE</scope>
    <source>
        <strain evidence="1">Expedition CK06-06</strain>
    </source>
</reference>
<evidence type="ECO:0000313" key="1">
    <source>
        <dbReference type="EMBL" id="GAI93524.1"/>
    </source>
</evidence>
<protein>
    <submittedName>
        <fullName evidence="1">Uncharacterized protein</fullName>
    </submittedName>
</protein>
<dbReference type="EMBL" id="BARW01024579">
    <property type="protein sequence ID" value="GAI93524.1"/>
    <property type="molecule type" value="Genomic_DNA"/>
</dbReference>
<gene>
    <name evidence="1" type="ORF">S12H4_40490</name>
</gene>
<organism evidence="1">
    <name type="scientific">marine sediment metagenome</name>
    <dbReference type="NCBI Taxonomy" id="412755"/>
    <lineage>
        <taxon>unclassified sequences</taxon>
        <taxon>metagenomes</taxon>
        <taxon>ecological metagenomes</taxon>
    </lineage>
</organism>
<proteinExistence type="predicted"/>
<accession>X1UMH5</accession>
<feature type="non-terminal residue" evidence="1">
    <location>
        <position position="1"/>
    </location>
</feature>
<dbReference type="AlphaFoldDB" id="X1UMH5"/>
<sequence length="249" mass="28430">LPYQENASFYNSLTIKAQTPLDTWNDFEVKLEGRLVPAPLYDGCDQEWVKEQGHIRFDREGQYTLEATVEATYVHYKSYSDKKWRKGGEIRPLPPGTYDVEAYLTRDHTTLSPKVGRLTYGSSEHPLYWDWKAIVGTMEVGHAPGLGTLFGTVEAKDDSGIASHIEFLLSGPLPATTLMDGFVIYDSEGEYKTIPLPIGDYTVDIEVFGWFFPYEGAWTPYRGYRYKTFEVSIGQGWNEKNMVFEPPYD</sequence>
<comment type="caution">
    <text evidence="1">The sequence shown here is derived from an EMBL/GenBank/DDBJ whole genome shotgun (WGS) entry which is preliminary data.</text>
</comment>